<dbReference type="EMBL" id="MN739993">
    <property type="protein sequence ID" value="QHT81902.1"/>
    <property type="molecule type" value="Genomic_DNA"/>
</dbReference>
<reference evidence="1" key="1">
    <citation type="journal article" date="2020" name="Nature">
        <title>Giant virus diversity and host interactions through global metagenomics.</title>
        <authorList>
            <person name="Schulz F."/>
            <person name="Roux S."/>
            <person name="Paez-Espino D."/>
            <person name="Jungbluth S."/>
            <person name="Walsh D.A."/>
            <person name="Denef V.J."/>
            <person name="McMahon K.D."/>
            <person name="Konstantinidis K.T."/>
            <person name="Eloe-Fadrosh E.A."/>
            <person name="Kyrpides N.C."/>
            <person name="Woyke T."/>
        </authorList>
    </citation>
    <scope>NUCLEOTIDE SEQUENCE</scope>
    <source>
        <strain evidence="1">GVMAG-M-3300023184-160</strain>
    </source>
</reference>
<proteinExistence type="predicted"/>
<protein>
    <submittedName>
        <fullName evidence="1">Uncharacterized protein</fullName>
    </submittedName>
</protein>
<dbReference type="AlphaFoldDB" id="A0A6C0HMN1"/>
<accession>A0A6C0HMN1</accession>
<evidence type="ECO:0000313" key="1">
    <source>
        <dbReference type="EMBL" id="QHT81902.1"/>
    </source>
</evidence>
<sequence length="555" mass="63207">MKKKRTRRSYGGAAMAAKLGTGLKKGMNITGYTLRKGMNATGYTLKKGREGVGLAVQKTGEGAGLAYTKASNATSAVTQKLKNTYAGLPSRMNVAEKVKGYSLKAPSAKNVYNSVKGFKASSLTEMFTHKEKTGNEEPECSYFEMLKYGALSILLSPVYVATVLANLPMNTINNLSDNRLKEVEIDALSKQLYRYLFYGYKNSKDIDYTQFSLPDAGNIIQDKKIVVGCNSCKKTQREFRAEQFGQKGGMVGGKVEFLKMVKNSLGILGGKSKLEFNLKDTLDYVENIPKLNYERREHLEHSIRRITDLKMMAKMLILMNTLFVRNGQDECENPINLSQGAKTVIDSVHVSRIMNPFALMESYSQKENKFKIDYKETSRCIIKHMLSDTFTGDECRNKCTTCTFQNNITTLMSNYLRLLSNVFRGDERGMVTIIQTFFSIMTKHKLKHDPVEKHEVYKTLSESYITKLKDDFYTELFAIRYDFNVDEFIEENRESYDTFKKIFCDYGLGKTIREHTKDLIEKSLIDTNKLKAGSLPYYKTKIRSFFKTNFFFIAA</sequence>
<name>A0A6C0HMN1_9ZZZZ</name>
<organism evidence="1">
    <name type="scientific">viral metagenome</name>
    <dbReference type="NCBI Taxonomy" id="1070528"/>
    <lineage>
        <taxon>unclassified sequences</taxon>
        <taxon>metagenomes</taxon>
        <taxon>organismal metagenomes</taxon>
    </lineage>
</organism>